<dbReference type="RefSeq" id="WP_048164755.1">
    <property type="nucleotide sequence ID" value="NZ_CP006019.1"/>
</dbReference>
<evidence type="ECO:0000313" key="1">
    <source>
        <dbReference type="EMBL" id="AIF69168.1"/>
    </source>
</evidence>
<name>A0A075LX81_9EURY</name>
<dbReference type="KEGG" id="ppac:PAP_03745"/>
<reference evidence="2" key="1">
    <citation type="submission" date="2013-06" db="EMBL/GenBank/DDBJ databases">
        <title>Complete Genome Sequence of Hyperthermophilic Palaeococcus pacificus DY20341T, Isolated from a Deep-Sea Hydrothermal Sediments.</title>
        <authorList>
            <person name="Zeng X."/>
            <person name="Shao Z."/>
        </authorList>
    </citation>
    <scope>NUCLEOTIDE SEQUENCE [LARGE SCALE GENOMIC DNA]</scope>
    <source>
        <strain evidence="2">DY20341</strain>
    </source>
</reference>
<gene>
    <name evidence="1" type="ORF">PAP_03745</name>
</gene>
<accession>A0A075LX81</accession>
<sequence>MEVDEIYEELKKVKEPISGEDIVSLGIVSRIIKEDHKVLIFLNLVRRTPRGPFGMALHWPVYAKIIREIVKVLGEKLPDFEIIDDVSLQRYYPLEEV</sequence>
<dbReference type="STRING" id="1343739.PAP_03745"/>
<organism evidence="1 2">
    <name type="scientific">Palaeococcus pacificus DY20341</name>
    <dbReference type="NCBI Taxonomy" id="1343739"/>
    <lineage>
        <taxon>Archaea</taxon>
        <taxon>Methanobacteriati</taxon>
        <taxon>Methanobacteriota</taxon>
        <taxon>Thermococci</taxon>
        <taxon>Thermococcales</taxon>
        <taxon>Thermococcaceae</taxon>
        <taxon>Palaeococcus</taxon>
    </lineage>
</organism>
<dbReference type="AlphaFoldDB" id="A0A075LX81"/>
<reference evidence="1 2" key="2">
    <citation type="journal article" date="2015" name="Genome Announc.">
        <title>Complete Genome Sequence of Hyperthermophilic Piezophilic Archaeon Palaeococcus pacificus DY20341T, Isolated from Deep-Sea Hydrothermal Sediments.</title>
        <authorList>
            <person name="Zeng X."/>
            <person name="Jebbar M."/>
            <person name="Shao Z."/>
        </authorList>
    </citation>
    <scope>NUCLEOTIDE SEQUENCE [LARGE SCALE GENOMIC DNA]</scope>
    <source>
        <strain evidence="1 2">DY20341</strain>
    </source>
</reference>
<protein>
    <recommendedName>
        <fullName evidence="3">MIP18 family-like domain-containing protein</fullName>
    </recommendedName>
</protein>
<dbReference type="OrthoDB" id="85788at2157"/>
<dbReference type="GeneID" id="24841876"/>
<proteinExistence type="predicted"/>
<evidence type="ECO:0008006" key="3">
    <source>
        <dbReference type="Google" id="ProtNLM"/>
    </source>
</evidence>
<evidence type="ECO:0000313" key="2">
    <source>
        <dbReference type="Proteomes" id="UP000027981"/>
    </source>
</evidence>
<dbReference type="SUPFAM" id="SSF117916">
    <property type="entry name" value="Fe-S cluster assembly (FSCA) domain-like"/>
    <property type="match status" value="1"/>
</dbReference>
<keyword evidence="2" id="KW-1185">Reference proteome</keyword>
<dbReference type="EMBL" id="CP006019">
    <property type="protein sequence ID" value="AIF69168.1"/>
    <property type="molecule type" value="Genomic_DNA"/>
</dbReference>
<dbReference type="Gene3D" id="3.30.300.130">
    <property type="entry name" value="Fe-S cluster assembly (FSCA)"/>
    <property type="match status" value="1"/>
</dbReference>
<dbReference type="HOGENOM" id="CLU_2353358_0_0_2"/>
<dbReference type="Proteomes" id="UP000027981">
    <property type="component" value="Chromosome"/>
</dbReference>
<dbReference type="eggNOG" id="arCOG01856">
    <property type="taxonomic scope" value="Archaea"/>
</dbReference>
<dbReference type="InterPro" id="IPR034904">
    <property type="entry name" value="FSCA_dom_sf"/>
</dbReference>